<evidence type="ECO:0000256" key="14">
    <source>
        <dbReference type="PIRSR" id="PIRSR004930-1"/>
    </source>
</evidence>
<dbReference type="InterPro" id="IPR050156">
    <property type="entry name" value="TC-AMP_synthase_SUA5"/>
</dbReference>
<dbReference type="PIRSF" id="PIRSF004930">
    <property type="entry name" value="Tln_factor_SUA5"/>
    <property type="match status" value="1"/>
</dbReference>
<keyword evidence="7 13" id="KW-0819">tRNA processing</keyword>
<dbReference type="InterPro" id="IPR005145">
    <property type="entry name" value="Sua5_C"/>
</dbReference>
<dbReference type="FunFam" id="3.90.870.10:FF:000009">
    <property type="entry name" value="Threonylcarbamoyl-AMP synthase, putative"/>
    <property type="match status" value="1"/>
</dbReference>
<keyword evidence="5 13" id="KW-0963">Cytoplasm</keyword>
<accession>A0A518C0J6</accession>
<feature type="binding site" evidence="14">
    <location>
        <position position="56"/>
    </location>
    <ligand>
        <name>ATP</name>
        <dbReference type="ChEBI" id="CHEBI:30616"/>
    </ligand>
</feature>
<evidence type="ECO:0000256" key="2">
    <source>
        <dbReference type="ARBA" id="ARBA00007663"/>
    </source>
</evidence>
<comment type="subcellular location">
    <subcellularLocation>
        <location evidence="1 13">Cytoplasm</location>
    </subcellularLocation>
</comment>
<dbReference type="GO" id="GO:0005737">
    <property type="term" value="C:cytoplasm"/>
    <property type="evidence" value="ECO:0007669"/>
    <property type="project" value="UniProtKB-SubCell"/>
</dbReference>
<comment type="catalytic activity">
    <reaction evidence="12 13">
        <text>L-threonine + hydrogencarbonate + ATP = L-threonylcarbamoyladenylate + diphosphate + H2O</text>
        <dbReference type="Rhea" id="RHEA:36407"/>
        <dbReference type="ChEBI" id="CHEBI:15377"/>
        <dbReference type="ChEBI" id="CHEBI:17544"/>
        <dbReference type="ChEBI" id="CHEBI:30616"/>
        <dbReference type="ChEBI" id="CHEBI:33019"/>
        <dbReference type="ChEBI" id="CHEBI:57926"/>
        <dbReference type="ChEBI" id="CHEBI:73682"/>
        <dbReference type="EC" id="2.7.7.87"/>
    </reaction>
</comment>
<keyword evidence="17" id="KW-1185">Reference proteome</keyword>
<evidence type="ECO:0000256" key="9">
    <source>
        <dbReference type="ARBA" id="ARBA00022741"/>
    </source>
</evidence>
<evidence type="ECO:0000256" key="11">
    <source>
        <dbReference type="ARBA" id="ARBA00029774"/>
    </source>
</evidence>
<feature type="binding site" evidence="14">
    <location>
        <position position="119"/>
    </location>
    <ligand>
        <name>L-threonine</name>
        <dbReference type="ChEBI" id="CHEBI:57926"/>
    </ligand>
</feature>
<comment type="function">
    <text evidence="13">Required for the formation of a threonylcarbamoyl group on adenosine at position 37 (t(6)A37) in tRNAs that read codons beginning with adenine.</text>
</comment>
<evidence type="ECO:0000256" key="10">
    <source>
        <dbReference type="ARBA" id="ARBA00022840"/>
    </source>
</evidence>
<proteinExistence type="inferred from homology"/>
<dbReference type="PROSITE" id="PS51163">
    <property type="entry name" value="YRDC"/>
    <property type="match status" value="1"/>
</dbReference>
<dbReference type="InterPro" id="IPR010923">
    <property type="entry name" value="T(6)A37_SUA5"/>
</dbReference>
<evidence type="ECO:0000256" key="6">
    <source>
        <dbReference type="ARBA" id="ARBA00022679"/>
    </source>
</evidence>
<evidence type="ECO:0000256" key="4">
    <source>
        <dbReference type="ARBA" id="ARBA00015492"/>
    </source>
</evidence>
<keyword evidence="9 13" id="KW-0547">Nucleotide-binding</keyword>
<dbReference type="AlphaFoldDB" id="A0A518C0J6"/>
<evidence type="ECO:0000313" key="16">
    <source>
        <dbReference type="EMBL" id="QDU72752.1"/>
    </source>
</evidence>
<keyword evidence="10 13" id="KW-0067">ATP-binding</keyword>
<feature type="binding site" evidence="14">
    <location>
        <position position="149"/>
    </location>
    <ligand>
        <name>ATP</name>
        <dbReference type="ChEBI" id="CHEBI:30616"/>
    </ligand>
</feature>
<evidence type="ECO:0000256" key="13">
    <source>
        <dbReference type="PIRNR" id="PIRNR004930"/>
    </source>
</evidence>
<dbReference type="GO" id="GO:0003725">
    <property type="term" value="F:double-stranded RNA binding"/>
    <property type="evidence" value="ECO:0007669"/>
    <property type="project" value="UniProtKB-UniRule"/>
</dbReference>
<dbReference type="Pfam" id="PF03481">
    <property type="entry name" value="Sua5_C"/>
    <property type="match status" value="1"/>
</dbReference>
<sequence>MDDGLIVEATGGGVERASAALGRGELVGMPTETVYGLAADALNERAVARVFEAKGRPRFDPLIVHVGDAGAAAGLVSEWPERARLLAERFWPGPLTLVLPKRGLVPDLVTAGLDSVAVRCPEHPVALGLIRAFGGPVAAPSANRFGGISPTAAEHVVSELGASVSLVLDGGPCGRGLESTVVGLTGERATLLRPGALAIELIEGVVGALERVAASDNPSRPQVSPGRMDRHYAPRTPMLTFGAAVPDREIIVRAAGGADVPVALMTLGPGHPAAGVYGWHEQVVLSETGDLTEVAAGLFAALRRLDEGSAGLIVAEHPIKASGLGPAIRDRLARGSMVQSF</sequence>
<feature type="binding site" evidence="14">
    <location>
        <position position="179"/>
    </location>
    <ligand>
        <name>L-threonine</name>
        <dbReference type="ChEBI" id="CHEBI:57926"/>
    </ligand>
</feature>
<feature type="binding site" evidence="14">
    <location>
        <position position="33"/>
    </location>
    <ligand>
        <name>L-threonine</name>
        <dbReference type="ChEBI" id="CHEBI:57926"/>
    </ligand>
</feature>
<evidence type="ECO:0000256" key="7">
    <source>
        <dbReference type="ARBA" id="ARBA00022694"/>
    </source>
</evidence>
<evidence type="ECO:0000256" key="12">
    <source>
        <dbReference type="ARBA" id="ARBA00048366"/>
    </source>
</evidence>
<gene>
    <name evidence="16" type="primary">ywlC</name>
    <name evidence="16" type="ORF">Pan265_26260</name>
</gene>
<dbReference type="InterPro" id="IPR017945">
    <property type="entry name" value="DHBP_synth_RibB-like_a/b_dom"/>
</dbReference>
<reference evidence="16 17" key="1">
    <citation type="submission" date="2019-02" db="EMBL/GenBank/DDBJ databases">
        <title>Deep-cultivation of Planctomycetes and their phenomic and genomic characterization uncovers novel biology.</title>
        <authorList>
            <person name="Wiegand S."/>
            <person name="Jogler M."/>
            <person name="Boedeker C."/>
            <person name="Pinto D."/>
            <person name="Vollmers J."/>
            <person name="Rivas-Marin E."/>
            <person name="Kohn T."/>
            <person name="Peeters S.H."/>
            <person name="Heuer A."/>
            <person name="Rast P."/>
            <person name="Oberbeckmann S."/>
            <person name="Bunk B."/>
            <person name="Jeske O."/>
            <person name="Meyerdierks A."/>
            <person name="Storesund J.E."/>
            <person name="Kallscheuer N."/>
            <person name="Luecker S."/>
            <person name="Lage O.M."/>
            <person name="Pohl T."/>
            <person name="Merkel B.J."/>
            <person name="Hornburger P."/>
            <person name="Mueller R.-W."/>
            <person name="Bruemmer F."/>
            <person name="Labrenz M."/>
            <person name="Spormann A.M."/>
            <person name="Op den Camp H."/>
            <person name="Overmann J."/>
            <person name="Amann R."/>
            <person name="Jetten M.S.M."/>
            <person name="Mascher T."/>
            <person name="Medema M.H."/>
            <person name="Devos D.P."/>
            <person name="Kaster A.-K."/>
            <person name="Ovreas L."/>
            <person name="Rohde M."/>
            <person name="Galperin M.Y."/>
            <person name="Jogler C."/>
        </authorList>
    </citation>
    <scope>NUCLEOTIDE SEQUENCE [LARGE SCALE GENOMIC DNA]</scope>
    <source>
        <strain evidence="16 17">Pan265</strain>
    </source>
</reference>
<dbReference type="PANTHER" id="PTHR17490">
    <property type="entry name" value="SUA5"/>
    <property type="match status" value="1"/>
</dbReference>
<dbReference type="InterPro" id="IPR006070">
    <property type="entry name" value="Sua5-like_dom"/>
</dbReference>
<comment type="similarity">
    <text evidence="2 13">Belongs to the SUA5 family.</text>
</comment>
<evidence type="ECO:0000256" key="5">
    <source>
        <dbReference type="ARBA" id="ARBA00022490"/>
    </source>
</evidence>
<dbReference type="Gene3D" id="3.40.50.11030">
    <property type="entry name" value="Threonylcarbamoyl-AMP synthase, C-terminal domain"/>
    <property type="match status" value="1"/>
</dbReference>
<dbReference type="Gene3D" id="3.90.870.10">
    <property type="entry name" value="DHBP synthase"/>
    <property type="match status" value="1"/>
</dbReference>
<feature type="domain" description="YrdC-like" evidence="15">
    <location>
        <begin position="11"/>
        <end position="197"/>
    </location>
</feature>
<dbReference type="Pfam" id="PF01300">
    <property type="entry name" value="Sua5_yciO_yrdC"/>
    <property type="match status" value="1"/>
</dbReference>
<dbReference type="SUPFAM" id="SSF55821">
    <property type="entry name" value="YrdC/RibB"/>
    <property type="match status" value="1"/>
</dbReference>
<keyword evidence="6 13" id="KW-0808">Transferase</keyword>
<dbReference type="EC" id="2.7.7.87" evidence="3 13"/>
<feature type="binding site" evidence="14">
    <location>
        <position position="193"/>
    </location>
    <ligand>
        <name>ATP</name>
        <dbReference type="ChEBI" id="CHEBI:30616"/>
    </ligand>
</feature>
<dbReference type="GO" id="GO:0061710">
    <property type="term" value="F:L-threonylcarbamoyladenylate synthase"/>
    <property type="evidence" value="ECO:0007669"/>
    <property type="project" value="UniProtKB-EC"/>
</dbReference>
<dbReference type="PANTHER" id="PTHR17490:SF16">
    <property type="entry name" value="THREONYLCARBAMOYL-AMP SYNTHASE"/>
    <property type="match status" value="1"/>
</dbReference>
<dbReference type="GO" id="GO:0006450">
    <property type="term" value="P:regulation of translational fidelity"/>
    <property type="evidence" value="ECO:0007669"/>
    <property type="project" value="TreeGrafter"/>
</dbReference>
<evidence type="ECO:0000313" key="17">
    <source>
        <dbReference type="Proteomes" id="UP000320386"/>
    </source>
</evidence>
<dbReference type="RefSeq" id="WP_145446914.1">
    <property type="nucleotide sequence ID" value="NZ_CP036280.1"/>
</dbReference>
<feature type="binding site" evidence="14">
    <location>
        <position position="139"/>
    </location>
    <ligand>
        <name>L-threonine</name>
        <dbReference type="ChEBI" id="CHEBI:57926"/>
    </ligand>
</feature>
<organism evidence="16 17">
    <name type="scientific">Mucisphaera calidilacus</name>
    <dbReference type="NCBI Taxonomy" id="2527982"/>
    <lineage>
        <taxon>Bacteria</taxon>
        <taxon>Pseudomonadati</taxon>
        <taxon>Planctomycetota</taxon>
        <taxon>Phycisphaerae</taxon>
        <taxon>Phycisphaerales</taxon>
        <taxon>Phycisphaeraceae</taxon>
        <taxon>Mucisphaera</taxon>
    </lineage>
</organism>
<evidence type="ECO:0000259" key="15">
    <source>
        <dbReference type="PROSITE" id="PS51163"/>
    </source>
</evidence>
<dbReference type="OrthoDB" id="9814580at2"/>
<evidence type="ECO:0000256" key="3">
    <source>
        <dbReference type="ARBA" id="ARBA00012584"/>
    </source>
</evidence>
<name>A0A518C0J6_9BACT</name>
<evidence type="ECO:0000256" key="1">
    <source>
        <dbReference type="ARBA" id="ARBA00004496"/>
    </source>
</evidence>
<dbReference type="InterPro" id="IPR038385">
    <property type="entry name" value="Sua5/YwlC_C"/>
</dbReference>
<dbReference type="GO" id="GO:0000049">
    <property type="term" value="F:tRNA binding"/>
    <property type="evidence" value="ECO:0007669"/>
    <property type="project" value="TreeGrafter"/>
</dbReference>
<keyword evidence="8 13" id="KW-0548">Nucleotidyltransferase</keyword>
<dbReference type="GO" id="GO:0005524">
    <property type="term" value="F:ATP binding"/>
    <property type="evidence" value="ECO:0007669"/>
    <property type="project" value="UniProtKB-UniRule"/>
</dbReference>
<dbReference type="Proteomes" id="UP000320386">
    <property type="component" value="Chromosome"/>
</dbReference>
<feature type="binding site" evidence="14">
    <location>
        <position position="232"/>
    </location>
    <ligand>
        <name>ATP</name>
        <dbReference type="ChEBI" id="CHEBI:30616"/>
    </ligand>
</feature>
<dbReference type="KEGG" id="mcad:Pan265_26260"/>
<dbReference type="EMBL" id="CP036280">
    <property type="protein sequence ID" value="QDU72752.1"/>
    <property type="molecule type" value="Genomic_DNA"/>
</dbReference>
<feature type="binding site" evidence="14">
    <location>
        <position position="65"/>
    </location>
    <ligand>
        <name>L-threonine</name>
        <dbReference type="ChEBI" id="CHEBI:57926"/>
    </ligand>
</feature>
<dbReference type="NCBIfam" id="TIGR00057">
    <property type="entry name" value="L-threonylcarbamoyladenylate synthase"/>
    <property type="match status" value="1"/>
</dbReference>
<protein>
    <recommendedName>
        <fullName evidence="4 13">Threonylcarbamoyl-AMP synthase</fullName>
        <shortName evidence="13">TC-AMP synthase</shortName>
        <ecNumber evidence="3 13">2.7.7.87</ecNumber>
    </recommendedName>
    <alternativeName>
        <fullName evidence="11 13">L-threonylcarbamoyladenylate synthase</fullName>
    </alternativeName>
</protein>
<evidence type="ECO:0000256" key="8">
    <source>
        <dbReference type="ARBA" id="ARBA00022695"/>
    </source>
</evidence>
<feature type="binding site" evidence="14">
    <location>
        <position position="141"/>
    </location>
    <ligand>
        <name>ATP</name>
        <dbReference type="ChEBI" id="CHEBI:30616"/>
    </ligand>
</feature>
<dbReference type="GO" id="GO:0008033">
    <property type="term" value="P:tRNA processing"/>
    <property type="evidence" value="ECO:0007669"/>
    <property type="project" value="UniProtKB-KW"/>
</dbReference>